<comment type="caution">
    <text evidence="1">The sequence shown here is derived from an EMBL/GenBank/DDBJ whole genome shotgun (WGS) entry which is preliminary data.</text>
</comment>
<dbReference type="Proteomes" id="UP001275084">
    <property type="component" value="Unassembled WGS sequence"/>
</dbReference>
<keyword evidence="2" id="KW-1185">Reference proteome</keyword>
<name>A0AAJ0MKN3_9PEZI</name>
<dbReference type="EMBL" id="JAUIQD010000001">
    <property type="protein sequence ID" value="KAK3363994.1"/>
    <property type="molecule type" value="Genomic_DNA"/>
</dbReference>
<gene>
    <name evidence="1" type="ORF">B0T25DRAFT_562974</name>
</gene>
<sequence>MTDQKSQGKQFSEALLNLKGVHGSSTATRPTFMSLYVQLLKAERWKELYLFRKPARGDFIEPKNVLDRDIRDAVLKLERLGDETRGRFEQDYRYKTWFQDWDAMLESISTSEIAEEEDSSLWCDAEVSEINL</sequence>
<evidence type="ECO:0000313" key="1">
    <source>
        <dbReference type="EMBL" id="KAK3363994.1"/>
    </source>
</evidence>
<proteinExistence type="predicted"/>
<evidence type="ECO:0000313" key="2">
    <source>
        <dbReference type="Proteomes" id="UP001275084"/>
    </source>
</evidence>
<dbReference type="AlphaFoldDB" id="A0AAJ0MKN3"/>
<accession>A0AAJ0MKN3</accession>
<protein>
    <submittedName>
        <fullName evidence="1">Uncharacterized protein</fullName>
    </submittedName>
</protein>
<organism evidence="1 2">
    <name type="scientific">Lasiosphaeria hispida</name>
    <dbReference type="NCBI Taxonomy" id="260671"/>
    <lineage>
        <taxon>Eukaryota</taxon>
        <taxon>Fungi</taxon>
        <taxon>Dikarya</taxon>
        <taxon>Ascomycota</taxon>
        <taxon>Pezizomycotina</taxon>
        <taxon>Sordariomycetes</taxon>
        <taxon>Sordariomycetidae</taxon>
        <taxon>Sordariales</taxon>
        <taxon>Lasiosphaeriaceae</taxon>
        <taxon>Lasiosphaeria</taxon>
    </lineage>
</organism>
<reference evidence="1" key="2">
    <citation type="submission" date="2023-06" db="EMBL/GenBank/DDBJ databases">
        <authorList>
            <consortium name="Lawrence Berkeley National Laboratory"/>
            <person name="Haridas S."/>
            <person name="Hensen N."/>
            <person name="Bonometti L."/>
            <person name="Westerberg I."/>
            <person name="Brannstrom I.O."/>
            <person name="Guillou S."/>
            <person name="Cros-Aarteil S."/>
            <person name="Calhoun S."/>
            <person name="Kuo A."/>
            <person name="Mondo S."/>
            <person name="Pangilinan J."/>
            <person name="Riley R."/>
            <person name="Labutti K."/>
            <person name="Andreopoulos B."/>
            <person name="Lipzen A."/>
            <person name="Chen C."/>
            <person name="Yanf M."/>
            <person name="Daum C."/>
            <person name="Ng V."/>
            <person name="Clum A."/>
            <person name="Steindorff A."/>
            <person name="Ohm R."/>
            <person name="Martin F."/>
            <person name="Silar P."/>
            <person name="Natvig D."/>
            <person name="Lalanne C."/>
            <person name="Gautier V."/>
            <person name="Ament-Velasquez S.L."/>
            <person name="Kruys A."/>
            <person name="Hutchinson M.I."/>
            <person name="Powell A.J."/>
            <person name="Barry K."/>
            <person name="Miller A.N."/>
            <person name="Grigoriev I.V."/>
            <person name="Debuchy R."/>
            <person name="Gladieux P."/>
            <person name="Thoren M.H."/>
            <person name="Johannesson H."/>
        </authorList>
    </citation>
    <scope>NUCLEOTIDE SEQUENCE</scope>
    <source>
        <strain evidence="1">CBS 955.72</strain>
    </source>
</reference>
<reference evidence="1" key="1">
    <citation type="journal article" date="2023" name="Mol. Phylogenet. Evol.">
        <title>Genome-scale phylogeny and comparative genomics of the fungal order Sordariales.</title>
        <authorList>
            <person name="Hensen N."/>
            <person name="Bonometti L."/>
            <person name="Westerberg I."/>
            <person name="Brannstrom I.O."/>
            <person name="Guillou S."/>
            <person name="Cros-Aarteil S."/>
            <person name="Calhoun S."/>
            <person name="Haridas S."/>
            <person name="Kuo A."/>
            <person name="Mondo S."/>
            <person name="Pangilinan J."/>
            <person name="Riley R."/>
            <person name="LaButti K."/>
            <person name="Andreopoulos B."/>
            <person name="Lipzen A."/>
            <person name="Chen C."/>
            <person name="Yan M."/>
            <person name="Daum C."/>
            <person name="Ng V."/>
            <person name="Clum A."/>
            <person name="Steindorff A."/>
            <person name="Ohm R.A."/>
            <person name="Martin F."/>
            <person name="Silar P."/>
            <person name="Natvig D.O."/>
            <person name="Lalanne C."/>
            <person name="Gautier V."/>
            <person name="Ament-Velasquez S.L."/>
            <person name="Kruys A."/>
            <person name="Hutchinson M.I."/>
            <person name="Powell A.J."/>
            <person name="Barry K."/>
            <person name="Miller A.N."/>
            <person name="Grigoriev I.V."/>
            <person name="Debuchy R."/>
            <person name="Gladieux P."/>
            <person name="Hiltunen Thoren M."/>
            <person name="Johannesson H."/>
        </authorList>
    </citation>
    <scope>NUCLEOTIDE SEQUENCE</scope>
    <source>
        <strain evidence="1">CBS 955.72</strain>
    </source>
</reference>